<accession>A0A0L7R4H0</accession>
<evidence type="ECO:0000313" key="1">
    <source>
        <dbReference type="EMBL" id="KOC65743.1"/>
    </source>
</evidence>
<reference evidence="1 2" key="1">
    <citation type="submission" date="2015-07" db="EMBL/GenBank/DDBJ databases">
        <title>The genome of Habropoda laboriosa.</title>
        <authorList>
            <person name="Pan H."/>
            <person name="Kapheim K."/>
        </authorList>
    </citation>
    <scope>NUCLEOTIDE SEQUENCE [LARGE SCALE GENOMIC DNA]</scope>
    <source>
        <strain evidence="1">0110345459</strain>
    </source>
</reference>
<proteinExistence type="predicted"/>
<organism evidence="1 2">
    <name type="scientific">Habropoda laboriosa</name>
    <dbReference type="NCBI Taxonomy" id="597456"/>
    <lineage>
        <taxon>Eukaryota</taxon>
        <taxon>Metazoa</taxon>
        <taxon>Ecdysozoa</taxon>
        <taxon>Arthropoda</taxon>
        <taxon>Hexapoda</taxon>
        <taxon>Insecta</taxon>
        <taxon>Pterygota</taxon>
        <taxon>Neoptera</taxon>
        <taxon>Endopterygota</taxon>
        <taxon>Hymenoptera</taxon>
        <taxon>Apocrita</taxon>
        <taxon>Aculeata</taxon>
        <taxon>Apoidea</taxon>
        <taxon>Anthophila</taxon>
        <taxon>Apidae</taxon>
        <taxon>Habropoda</taxon>
    </lineage>
</organism>
<keyword evidence="2" id="KW-1185">Reference proteome</keyword>
<dbReference type="AlphaFoldDB" id="A0A0L7R4H0"/>
<name>A0A0L7R4H0_9HYME</name>
<gene>
    <name evidence="1" type="ORF">WH47_10205</name>
</gene>
<sequence>MKSRYRVGELGKPTDRTPRLTKLLRPCYGAFKLRHNFIQEAAIRINETSWDERT</sequence>
<evidence type="ECO:0000313" key="2">
    <source>
        <dbReference type="Proteomes" id="UP000053825"/>
    </source>
</evidence>
<dbReference type="EMBL" id="KQ414657">
    <property type="protein sequence ID" value="KOC65743.1"/>
    <property type="molecule type" value="Genomic_DNA"/>
</dbReference>
<dbReference type="Proteomes" id="UP000053825">
    <property type="component" value="Unassembled WGS sequence"/>
</dbReference>
<protein>
    <submittedName>
        <fullName evidence="1">Uncharacterized protein</fullName>
    </submittedName>
</protein>